<comment type="caution">
    <text evidence="3">The sequence shown here is derived from an EMBL/GenBank/DDBJ whole genome shotgun (WGS) entry which is preliminary data.</text>
</comment>
<organism evidence="3 4">
    <name type="scientific">Sphaerisporangium aureirubrum</name>
    <dbReference type="NCBI Taxonomy" id="1544736"/>
    <lineage>
        <taxon>Bacteria</taxon>
        <taxon>Bacillati</taxon>
        <taxon>Actinomycetota</taxon>
        <taxon>Actinomycetes</taxon>
        <taxon>Streptosporangiales</taxon>
        <taxon>Streptosporangiaceae</taxon>
        <taxon>Sphaerisporangium</taxon>
    </lineage>
</organism>
<feature type="domain" description="Condensation" evidence="2">
    <location>
        <begin position="48"/>
        <end position="359"/>
    </location>
</feature>
<dbReference type="Pfam" id="PF00668">
    <property type="entry name" value="Condensation"/>
    <property type="match status" value="1"/>
</dbReference>
<proteinExistence type="predicted"/>
<feature type="region of interest" description="Disordered" evidence="1">
    <location>
        <begin position="383"/>
        <end position="415"/>
    </location>
</feature>
<gene>
    <name evidence="3" type="ORF">ACFP1K_02815</name>
</gene>
<dbReference type="SUPFAM" id="SSF52777">
    <property type="entry name" value="CoA-dependent acyltransferases"/>
    <property type="match status" value="2"/>
</dbReference>
<dbReference type="Gene3D" id="3.30.559.30">
    <property type="entry name" value="Nonribosomal peptide synthetase, condensation domain"/>
    <property type="match status" value="1"/>
</dbReference>
<evidence type="ECO:0000313" key="4">
    <source>
        <dbReference type="Proteomes" id="UP001596137"/>
    </source>
</evidence>
<evidence type="ECO:0000259" key="2">
    <source>
        <dbReference type="Pfam" id="PF00668"/>
    </source>
</evidence>
<dbReference type="Gene3D" id="3.30.559.10">
    <property type="entry name" value="Chloramphenicol acetyltransferase-like domain"/>
    <property type="match status" value="1"/>
</dbReference>
<dbReference type="InterPro" id="IPR001242">
    <property type="entry name" value="Condensation_dom"/>
</dbReference>
<evidence type="ECO:0000256" key="1">
    <source>
        <dbReference type="SAM" id="MobiDB-lite"/>
    </source>
</evidence>
<name>A0ABW1N9J6_9ACTN</name>
<dbReference type="RefSeq" id="WP_380746778.1">
    <property type="nucleotide sequence ID" value="NZ_JBHSRF010000003.1"/>
</dbReference>
<reference evidence="4" key="1">
    <citation type="journal article" date="2019" name="Int. J. Syst. Evol. Microbiol.">
        <title>The Global Catalogue of Microorganisms (GCM) 10K type strain sequencing project: providing services to taxonomists for standard genome sequencing and annotation.</title>
        <authorList>
            <consortium name="The Broad Institute Genomics Platform"/>
            <consortium name="The Broad Institute Genome Sequencing Center for Infectious Disease"/>
            <person name="Wu L."/>
            <person name="Ma J."/>
        </authorList>
    </citation>
    <scope>NUCLEOTIDE SEQUENCE [LARGE SCALE GENOMIC DNA]</scope>
    <source>
        <strain evidence="4">JCM 30346</strain>
    </source>
</reference>
<dbReference type="InterPro" id="IPR023213">
    <property type="entry name" value="CAT-like_dom_sf"/>
</dbReference>
<dbReference type="PANTHER" id="PTHR45527:SF1">
    <property type="entry name" value="FATTY ACID SYNTHASE"/>
    <property type="match status" value="1"/>
</dbReference>
<sequence length="610" mass="64963">MTAPVRWAASVPVLKAGDPLVVAFAGERGGEGPVTLGQANILCWLEGQPVHHAWMRRTLDLPDGITVDDVAGTFAALLARHEGLRTTYAEGPAGRGGTEDAEGPRQRVAAAGEFAVERYTVVPGVWVRGALIKALVDELDGRVAPDPREVALRVAVVTDGDAVLAGVVEYSHLAADLQAVGVLEQEVAEMLADPARREAGGVRHQPLDQARAEREPRMARRIAGALEYWEDTLRRAPQCAYPVARTEGPAGAVYAELRSEAAAGALGHVVARTGLSRTAVVLAAVCALLHRRTGCPDCTLVTLTSNRFGPETADHVGTLVQGVPLRVDADAPGFDELARRARMALLRAARHGFYDARERTRITERVQWERGVRFTPDPVFHSRVTDPARPLGPVSHGEDAGAVPPLDQVSHGEDAGAVPSLDQVRAARCLSTVTWSPRAATEVTVAFNLLQADDMMRLRLHTGHLDRVPHGDLEAMLLAVERLLVEAACGDLSSEATTAALGVAPVPRGDGWLQVGPCWVETAEVRRLLDDTLAPARLSDAGGRLVAYLVAGPGVATPAQAHARCLAALPGRPTAVTPAHYVLCDRAPDDPADLRGWWRRPVVAEGSGRT</sequence>
<dbReference type="EMBL" id="JBHSRF010000003">
    <property type="protein sequence ID" value="MFC6080074.1"/>
    <property type="molecule type" value="Genomic_DNA"/>
</dbReference>
<protein>
    <submittedName>
        <fullName evidence="3">Condensation domain-containing protein</fullName>
    </submittedName>
</protein>
<dbReference type="PANTHER" id="PTHR45527">
    <property type="entry name" value="NONRIBOSOMAL PEPTIDE SYNTHETASE"/>
    <property type="match status" value="1"/>
</dbReference>
<keyword evidence="4" id="KW-1185">Reference proteome</keyword>
<evidence type="ECO:0000313" key="3">
    <source>
        <dbReference type="EMBL" id="MFC6080074.1"/>
    </source>
</evidence>
<dbReference type="Proteomes" id="UP001596137">
    <property type="component" value="Unassembled WGS sequence"/>
</dbReference>
<accession>A0ABW1N9J6</accession>